<dbReference type="KEGG" id="ipc:IPA_04650"/>
<organism evidence="1 2">
    <name type="scientific">Ignicoccus pacificus DSM 13166</name>
    <dbReference type="NCBI Taxonomy" id="940294"/>
    <lineage>
        <taxon>Archaea</taxon>
        <taxon>Thermoproteota</taxon>
        <taxon>Thermoprotei</taxon>
        <taxon>Desulfurococcales</taxon>
        <taxon>Desulfurococcaceae</taxon>
        <taxon>Ignicoccus</taxon>
    </lineage>
</organism>
<proteinExistence type="predicted"/>
<keyword evidence="2" id="KW-1185">Reference proteome</keyword>
<gene>
    <name evidence="1" type="ORF">IPA_04650</name>
</gene>
<dbReference type="AlphaFoldDB" id="A0A977PLK3"/>
<dbReference type="Proteomes" id="UP001063698">
    <property type="component" value="Chromosome"/>
</dbReference>
<sequence>MISKDLDSFIKSNTSGLEYSQVLKAEWYALMLSTSPYRFNSTYLLDCVKKNSNNEIGKICLIALKGLYKSMESNVLPTRYIDPCILNNLKYLNSSFSKSLALWTISQYLGLRPRLPSTDIYLISELLKSAYAYFKYYNPKYIQFIKNLYAALTGSCRPLEAYTLLLSYLTKGKEWWMYYPLYLKILSMFFKQRSTSS</sequence>
<protein>
    <submittedName>
        <fullName evidence="1">Uncharacterized protein</fullName>
    </submittedName>
</protein>
<dbReference type="EMBL" id="CP006868">
    <property type="protein sequence ID" value="UXD22425.1"/>
    <property type="molecule type" value="Genomic_DNA"/>
</dbReference>
<evidence type="ECO:0000313" key="2">
    <source>
        <dbReference type="Proteomes" id="UP001063698"/>
    </source>
</evidence>
<reference evidence="1" key="1">
    <citation type="submission" date="2013-11" db="EMBL/GenBank/DDBJ databases">
        <title>Comparative genomics of Ignicoccus.</title>
        <authorList>
            <person name="Podar M."/>
        </authorList>
    </citation>
    <scope>NUCLEOTIDE SEQUENCE</scope>
    <source>
        <strain evidence="1">DSM 13166</strain>
    </source>
</reference>
<accession>A0A977PLK3</accession>
<name>A0A977PLK3_9CREN</name>
<evidence type="ECO:0000313" key="1">
    <source>
        <dbReference type="EMBL" id="UXD22425.1"/>
    </source>
</evidence>